<accession>Q1YI98</accession>
<dbReference type="AlphaFoldDB" id="Q1YI98"/>
<dbReference type="BioCyc" id="AURANTIMONAS:SI859A1_01583-MONOMER"/>
<dbReference type="EMBL" id="AAPJ01000003">
    <property type="protein sequence ID" value="EAS50219.1"/>
    <property type="molecule type" value="Genomic_DNA"/>
</dbReference>
<reference evidence="1 2" key="1">
    <citation type="journal article" date="2008" name="Appl. Environ. Microbiol.">
        <title>Genomic insights into Mn(II) oxidation by the marine alphaproteobacterium Aurantimonas sp. strain SI85-9A1.</title>
        <authorList>
            <person name="Dick G.J."/>
            <person name="Podell S."/>
            <person name="Johnson H.A."/>
            <person name="Rivera-Espinoza Y."/>
            <person name="Bernier-Latmani R."/>
            <person name="McCarthy J.K."/>
            <person name="Torpey J.W."/>
            <person name="Clement B.G."/>
            <person name="Gaasterland T."/>
            <person name="Tebo B.M."/>
        </authorList>
    </citation>
    <scope>NUCLEOTIDE SEQUENCE [LARGE SCALE GENOMIC DNA]</scope>
    <source>
        <strain evidence="1 2">SI85-9A1</strain>
    </source>
</reference>
<organism evidence="1 2">
    <name type="scientific">Aurantimonas manganoxydans (strain ATCC BAA-1229 / DSM 21871 / SI85-9A1)</name>
    <dbReference type="NCBI Taxonomy" id="287752"/>
    <lineage>
        <taxon>Bacteria</taxon>
        <taxon>Pseudomonadati</taxon>
        <taxon>Pseudomonadota</taxon>
        <taxon>Alphaproteobacteria</taxon>
        <taxon>Hyphomicrobiales</taxon>
        <taxon>Aurantimonadaceae</taxon>
        <taxon>Aurantimonas</taxon>
    </lineage>
</organism>
<dbReference type="Proteomes" id="UP000000321">
    <property type="component" value="Unassembled WGS sequence"/>
</dbReference>
<protein>
    <submittedName>
        <fullName evidence="1">Uncharacterized protein</fullName>
    </submittedName>
</protein>
<evidence type="ECO:0000313" key="1">
    <source>
        <dbReference type="EMBL" id="EAS50219.1"/>
    </source>
</evidence>
<evidence type="ECO:0000313" key="2">
    <source>
        <dbReference type="Proteomes" id="UP000000321"/>
    </source>
</evidence>
<proteinExistence type="predicted"/>
<comment type="caution">
    <text evidence="1">The sequence shown here is derived from an EMBL/GenBank/DDBJ whole genome shotgun (WGS) entry which is preliminary data.</text>
</comment>
<keyword evidence="2" id="KW-1185">Reference proteome</keyword>
<name>Q1YI98_AURMS</name>
<dbReference type="HOGENOM" id="CLU_2058721_0_0_5"/>
<sequence length="119" mass="12403">MVMAPMVACLTGEPTLAAQKKQRRDMGPAPDRAGRCRSSLAAAHLLERQRRRRQLAAAVSAIVAVVAPIERRHVRATTGISLEKPVGGLAPIGLIDAKFGHCDSDGGSTGGTPNAGQNL</sequence>
<gene>
    <name evidence="1" type="ORF">SI859A1_01583</name>
</gene>